<evidence type="ECO:0000256" key="14">
    <source>
        <dbReference type="PIRNR" id="PIRNR000292"/>
    </source>
</evidence>
<evidence type="ECO:0000259" key="17">
    <source>
        <dbReference type="PROSITE" id="PS50857"/>
    </source>
</evidence>
<keyword evidence="6 16" id="KW-0812">Transmembrane</keyword>
<feature type="domain" description="Cytochrome oxidase subunit II transmembrane region profile" evidence="18">
    <location>
        <begin position="19"/>
        <end position="116"/>
    </location>
</feature>
<dbReference type="Gene3D" id="2.60.40.420">
    <property type="entry name" value="Cupredoxins - blue copper proteins"/>
    <property type="match status" value="1"/>
</dbReference>
<dbReference type="GO" id="GO:0005886">
    <property type="term" value="C:plasma membrane"/>
    <property type="evidence" value="ECO:0007669"/>
    <property type="project" value="UniProtKB-SubCell"/>
</dbReference>
<comment type="subcellular location">
    <subcellularLocation>
        <location evidence="1">Cell membrane</location>
        <topology evidence="1">Multi-pass membrane protein</topology>
    </subcellularLocation>
</comment>
<evidence type="ECO:0000256" key="9">
    <source>
        <dbReference type="ARBA" id="ARBA00022989"/>
    </source>
</evidence>
<name>A0A1Q8T9I2_9GAMM</name>
<dbReference type="Pfam" id="PF00116">
    <property type="entry name" value="COX2"/>
    <property type="match status" value="1"/>
</dbReference>
<dbReference type="STRING" id="223900.GCA_000821045_02967"/>
<dbReference type="InterPro" id="IPR011759">
    <property type="entry name" value="Cyt_c_oxidase_su2_TM_dom"/>
</dbReference>
<keyword evidence="11 14" id="KW-0472">Membrane</keyword>
<dbReference type="RefSeq" id="WP_075370170.1">
    <property type="nucleotide sequence ID" value="NZ_MSDQ01000039.1"/>
</dbReference>
<keyword evidence="20" id="KW-1185">Reference proteome</keyword>
<evidence type="ECO:0000256" key="13">
    <source>
        <dbReference type="ARBA" id="ARBA00023288"/>
    </source>
</evidence>
<evidence type="ECO:0000256" key="15">
    <source>
        <dbReference type="SAM" id="MobiDB-lite"/>
    </source>
</evidence>
<dbReference type="PANTHER" id="PTHR22888:SF18">
    <property type="entry name" value="CYTOCHROME BO(3) UBIQUINOL OXIDASE SUBUNIT 2"/>
    <property type="match status" value="1"/>
</dbReference>
<dbReference type="GO" id="GO:0009486">
    <property type="term" value="F:cytochrome bo3 ubiquinol oxidase activity"/>
    <property type="evidence" value="ECO:0007669"/>
    <property type="project" value="InterPro"/>
</dbReference>
<keyword evidence="7" id="KW-0732">Signal</keyword>
<dbReference type="InterPro" id="IPR006333">
    <property type="entry name" value="Cyt_o_ubiquinol_oxidase_su2"/>
</dbReference>
<dbReference type="PROSITE" id="PS50999">
    <property type="entry name" value="COX2_TM"/>
    <property type="match status" value="1"/>
</dbReference>
<dbReference type="GO" id="GO:0004129">
    <property type="term" value="F:cytochrome-c oxidase activity"/>
    <property type="evidence" value="ECO:0007669"/>
    <property type="project" value="UniProtKB-UniRule"/>
</dbReference>
<keyword evidence="8 14" id="KW-0249">Electron transport</keyword>
<gene>
    <name evidence="19" type="ORF">BTW10_15415</name>
</gene>
<keyword evidence="4 14" id="KW-1003">Cell membrane</keyword>
<dbReference type="Gene3D" id="1.10.287.90">
    <property type="match status" value="1"/>
</dbReference>
<keyword evidence="12" id="KW-0564">Palmitate</keyword>
<keyword evidence="13" id="KW-0449">Lipoprotein</keyword>
<evidence type="ECO:0000256" key="10">
    <source>
        <dbReference type="ARBA" id="ARBA00023002"/>
    </source>
</evidence>
<evidence type="ECO:0000256" key="5">
    <source>
        <dbReference type="ARBA" id="ARBA00022660"/>
    </source>
</evidence>
<evidence type="ECO:0000256" key="3">
    <source>
        <dbReference type="ARBA" id="ARBA00022448"/>
    </source>
</evidence>
<evidence type="ECO:0000313" key="19">
    <source>
        <dbReference type="EMBL" id="OLO10268.1"/>
    </source>
</evidence>
<evidence type="ECO:0000256" key="7">
    <source>
        <dbReference type="ARBA" id="ARBA00022729"/>
    </source>
</evidence>
<organism evidence="19 20">
    <name type="scientific">Chromohalobacter japonicus</name>
    <dbReference type="NCBI Taxonomy" id="223900"/>
    <lineage>
        <taxon>Bacteria</taxon>
        <taxon>Pseudomonadati</taxon>
        <taxon>Pseudomonadota</taxon>
        <taxon>Gammaproteobacteria</taxon>
        <taxon>Oceanospirillales</taxon>
        <taxon>Halomonadaceae</taxon>
        <taxon>Chromohalobacter</taxon>
    </lineage>
</organism>
<keyword evidence="3 14" id="KW-0813">Transport</keyword>
<dbReference type="NCBIfam" id="TIGR01433">
    <property type="entry name" value="CyoA"/>
    <property type="match status" value="1"/>
</dbReference>
<comment type="similarity">
    <text evidence="2 14">Belongs to the cytochrome c oxidase subunit 2 family.</text>
</comment>
<dbReference type="PIRSF" id="PIRSF000292">
    <property type="entry name" value="Ubi_od_II"/>
    <property type="match status" value="1"/>
</dbReference>
<evidence type="ECO:0000259" key="18">
    <source>
        <dbReference type="PROSITE" id="PS50999"/>
    </source>
</evidence>
<feature type="transmembrane region" description="Helical" evidence="16">
    <location>
        <begin position="41"/>
        <end position="65"/>
    </location>
</feature>
<dbReference type="CDD" id="cd04212">
    <property type="entry name" value="CuRO_UO_II"/>
    <property type="match status" value="1"/>
</dbReference>
<evidence type="ECO:0000256" key="6">
    <source>
        <dbReference type="ARBA" id="ARBA00022692"/>
    </source>
</evidence>
<dbReference type="InterPro" id="IPR034227">
    <property type="entry name" value="CuRO_UO_II"/>
</dbReference>
<dbReference type="FunFam" id="1.10.287.90:FF:000002">
    <property type="entry name" value="Ubiquinol oxidase subunit 2"/>
    <property type="match status" value="1"/>
</dbReference>
<protein>
    <recommendedName>
        <fullName evidence="14">Ubiquinol oxidase subunit 2</fullName>
    </recommendedName>
</protein>
<keyword evidence="5 14" id="KW-0679">Respiratory chain</keyword>
<evidence type="ECO:0000256" key="12">
    <source>
        <dbReference type="ARBA" id="ARBA00023139"/>
    </source>
</evidence>
<dbReference type="GO" id="GO:0016682">
    <property type="term" value="F:oxidoreductase activity, acting on diphenols and related substances as donors, oxygen as acceptor"/>
    <property type="evidence" value="ECO:0007669"/>
    <property type="project" value="InterPro"/>
</dbReference>
<dbReference type="Pfam" id="PF06481">
    <property type="entry name" value="COX_ARM"/>
    <property type="match status" value="1"/>
</dbReference>
<comment type="caution">
    <text evidence="19">The sequence shown here is derived from an EMBL/GenBank/DDBJ whole genome shotgun (WGS) entry which is preliminary data.</text>
</comment>
<feature type="domain" description="Cytochrome oxidase subunit II copper A binding" evidence="17">
    <location>
        <begin position="122"/>
        <end position="234"/>
    </location>
</feature>
<dbReference type="InterPro" id="IPR036257">
    <property type="entry name" value="Cyt_c_oxidase_su2_TM_sf"/>
</dbReference>
<dbReference type="SUPFAM" id="SSF81464">
    <property type="entry name" value="Cytochrome c oxidase subunit II-like, transmembrane region"/>
    <property type="match status" value="1"/>
</dbReference>
<keyword evidence="9 16" id="KW-1133">Transmembrane helix</keyword>
<dbReference type="PROSITE" id="PS50857">
    <property type="entry name" value="COX2_CUA"/>
    <property type="match status" value="1"/>
</dbReference>
<dbReference type="SUPFAM" id="SSF49503">
    <property type="entry name" value="Cupredoxins"/>
    <property type="match status" value="1"/>
</dbReference>
<dbReference type="GO" id="GO:0042773">
    <property type="term" value="P:ATP synthesis coupled electron transport"/>
    <property type="evidence" value="ECO:0007669"/>
    <property type="project" value="TreeGrafter"/>
</dbReference>
<dbReference type="GO" id="GO:0005507">
    <property type="term" value="F:copper ion binding"/>
    <property type="evidence" value="ECO:0007669"/>
    <property type="project" value="InterPro"/>
</dbReference>
<dbReference type="EMBL" id="MSDQ01000039">
    <property type="protein sequence ID" value="OLO10268.1"/>
    <property type="molecule type" value="Genomic_DNA"/>
</dbReference>
<dbReference type="Proteomes" id="UP000186806">
    <property type="component" value="Unassembled WGS sequence"/>
</dbReference>
<dbReference type="InterPro" id="IPR045187">
    <property type="entry name" value="CcO_II"/>
</dbReference>
<evidence type="ECO:0000256" key="16">
    <source>
        <dbReference type="SAM" id="Phobius"/>
    </source>
</evidence>
<accession>A0A1Q8T9I2</accession>
<evidence type="ECO:0000313" key="20">
    <source>
        <dbReference type="Proteomes" id="UP000186806"/>
    </source>
</evidence>
<proteinExistence type="inferred from homology"/>
<evidence type="ECO:0000256" key="8">
    <source>
        <dbReference type="ARBA" id="ARBA00022982"/>
    </source>
</evidence>
<dbReference type="PANTHER" id="PTHR22888">
    <property type="entry name" value="CYTOCHROME C OXIDASE, SUBUNIT II"/>
    <property type="match status" value="1"/>
</dbReference>
<evidence type="ECO:0000256" key="2">
    <source>
        <dbReference type="ARBA" id="ARBA00007866"/>
    </source>
</evidence>
<dbReference type="PROSITE" id="PS51257">
    <property type="entry name" value="PROKAR_LIPOPROTEIN"/>
    <property type="match status" value="1"/>
</dbReference>
<evidence type="ECO:0000256" key="1">
    <source>
        <dbReference type="ARBA" id="ARBA00004651"/>
    </source>
</evidence>
<dbReference type="InterPro" id="IPR010514">
    <property type="entry name" value="COX_ARM"/>
</dbReference>
<feature type="region of interest" description="Disordered" evidence="15">
    <location>
        <begin position="277"/>
        <end position="302"/>
    </location>
</feature>
<feature type="transmembrane region" description="Helical" evidence="16">
    <location>
        <begin position="86"/>
        <end position="106"/>
    </location>
</feature>
<sequence length="302" mass="33234">MRMKKNLGWLGILPLIAVLLSGCDGALVDPKGQIGIEQKSLIITAFWLMMIVVIPVIVMTVVFAWKYRHSNHAAKYMPDWAHSNKIEAVVWLIPCIIILFLGIITWKTSHSLDPHKPIESDVETMEVQVVALDWKWLFIYPEQGIATVNEVAMPVDVPVHFSVTSAAVMNSFFIPTLGSQIYAMAGMDNDVYLVANEAGVYGGKSSNYSGKGFSEMTFDAHAMSQDDFDAWVDKVGQSSETLSYEGSYQELAEPSTDHPVEYFSDVTSDLYRDIVEGFHGGNGESGHDGGHGETSMSAEAAE</sequence>
<evidence type="ECO:0000256" key="4">
    <source>
        <dbReference type="ARBA" id="ARBA00022475"/>
    </source>
</evidence>
<dbReference type="InterPro" id="IPR008972">
    <property type="entry name" value="Cupredoxin"/>
</dbReference>
<evidence type="ECO:0000256" key="11">
    <source>
        <dbReference type="ARBA" id="ARBA00023136"/>
    </source>
</evidence>
<keyword evidence="10 14" id="KW-0560">Oxidoreductase</keyword>
<dbReference type="AlphaFoldDB" id="A0A1Q8T9I2"/>
<dbReference type="InterPro" id="IPR002429">
    <property type="entry name" value="CcO_II-like_C"/>
</dbReference>
<reference evidence="19 20" key="1">
    <citation type="submission" date="2016-12" db="EMBL/GenBank/DDBJ databases">
        <title>Draft genome sequences of strains Salinicola socius SMB35, Salinicola sp. MH3R3-1 and Chromohalobacter sp. SMB17 from the Verkhnekamsk potash mining region of Russia.</title>
        <authorList>
            <person name="Mavrodi D.V."/>
            <person name="Olsson B.E."/>
            <person name="Korsakova E.S."/>
            <person name="Pyankova A."/>
            <person name="Mavrodi O.V."/>
            <person name="Plotnikova E.G."/>
        </authorList>
    </citation>
    <scope>NUCLEOTIDE SEQUENCE [LARGE SCALE GENOMIC DNA]</scope>
    <source>
        <strain evidence="19 20">SMB17</strain>
    </source>
</reference>